<accession>A0A8J9YID9</accession>
<protein>
    <submittedName>
        <fullName evidence="1">Uncharacterized protein</fullName>
    </submittedName>
</protein>
<dbReference type="AlphaFoldDB" id="A0A8J9YID9"/>
<evidence type="ECO:0000313" key="1">
    <source>
        <dbReference type="EMBL" id="CAH0727815.1"/>
    </source>
</evidence>
<reference evidence="1" key="1">
    <citation type="submission" date="2021-12" db="EMBL/GenBank/DDBJ databases">
        <authorList>
            <person name="Martin H S."/>
        </authorList>
    </citation>
    <scope>NUCLEOTIDE SEQUENCE</scope>
</reference>
<proteinExistence type="predicted"/>
<feature type="non-terminal residue" evidence="1">
    <location>
        <position position="114"/>
    </location>
</feature>
<evidence type="ECO:0000313" key="2">
    <source>
        <dbReference type="Proteomes" id="UP000838878"/>
    </source>
</evidence>
<dbReference type="Proteomes" id="UP000838878">
    <property type="component" value="Chromosome 7"/>
</dbReference>
<organism evidence="1 2">
    <name type="scientific">Brenthis ino</name>
    <name type="common">lesser marbled fritillary</name>
    <dbReference type="NCBI Taxonomy" id="405034"/>
    <lineage>
        <taxon>Eukaryota</taxon>
        <taxon>Metazoa</taxon>
        <taxon>Ecdysozoa</taxon>
        <taxon>Arthropoda</taxon>
        <taxon>Hexapoda</taxon>
        <taxon>Insecta</taxon>
        <taxon>Pterygota</taxon>
        <taxon>Neoptera</taxon>
        <taxon>Endopterygota</taxon>
        <taxon>Lepidoptera</taxon>
        <taxon>Glossata</taxon>
        <taxon>Ditrysia</taxon>
        <taxon>Papilionoidea</taxon>
        <taxon>Nymphalidae</taxon>
        <taxon>Heliconiinae</taxon>
        <taxon>Argynnini</taxon>
        <taxon>Brenthis</taxon>
    </lineage>
</organism>
<dbReference type="EMBL" id="OV170227">
    <property type="protein sequence ID" value="CAH0727815.1"/>
    <property type="molecule type" value="Genomic_DNA"/>
</dbReference>
<name>A0A8J9YID9_9NEOP</name>
<gene>
    <name evidence="1" type="ORF">BINO364_LOCUS13113</name>
</gene>
<sequence>MHDISCSFDINEVYPNQSTMKVIIVALALVAIAAAAPTESKKTPQILKSEFEHKPDGGYNFRNPRFRALQYTESHSDGHIWRVKKAKFFPIRDIQLLILVTDAFTRRSFTKKKV</sequence>
<keyword evidence="2" id="KW-1185">Reference proteome</keyword>